<comment type="catalytic activity">
    <reaction evidence="9">
        <text>alpha-D-glucose 1-phosphate + ATP + H(+) = ADP-alpha-D-glucose + diphosphate</text>
        <dbReference type="Rhea" id="RHEA:12120"/>
        <dbReference type="ChEBI" id="CHEBI:15378"/>
        <dbReference type="ChEBI" id="CHEBI:30616"/>
        <dbReference type="ChEBI" id="CHEBI:33019"/>
        <dbReference type="ChEBI" id="CHEBI:57498"/>
        <dbReference type="ChEBI" id="CHEBI:58601"/>
        <dbReference type="EC" id="2.7.7.27"/>
    </reaction>
</comment>
<proteinExistence type="inferred from homology"/>
<feature type="domain" description="Nucleotidyl transferase" evidence="10">
    <location>
        <begin position="8"/>
        <end position="260"/>
    </location>
</feature>
<organism evidence="12 13">
    <name type="scientific">Paenibacillus radicis</name>
    <name type="common">ex Xue et al. 2023</name>
    <dbReference type="NCBI Taxonomy" id="2972489"/>
    <lineage>
        <taxon>Bacteria</taxon>
        <taxon>Bacillati</taxon>
        <taxon>Bacillota</taxon>
        <taxon>Bacilli</taxon>
        <taxon>Bacillales</taxon>
        <taxon>Paenibacillaceae</taxon>
        <taxon>Paenibacillus</taxon>
    </lineage>
</organism>
<dbReference type="NCBIfam" id="NF003670">
    <property type="entry name" value="PRK05293.1"/>
    <property type="match status" value="1"/>
</dbReference>
<dbReference type="InterPro" id="IPR023049">
    <property type="entry name" value="GlgC_bac"/>
</dbReference>
<evidence type="ECO:0000256" key="8">
    <source>
        <dbReference type="ARBA" id="ARBA00023277"/>
    </source>
</evidence>
<dbReference type="InterPro" id="IPR005835">
    <property type="entry name" value="NTP_transferase_dom"/>
</dbReference>
<dbReference type="PROSITE" id="PS00810">
    <property type="entry name" value="ADP_GLC_PYROPHOSPH_3"/>
    <property type="match status" value="1"/>
</dbReference>
<dbReference type="PROSITE" id="PS00808">
    <property type="entry name" value="ADP_GLC_PYROPHOSPH_1"/>
    <property type="match status" value="1"/>
</dbReference>
<reference evidence="12 13" key="1">
    <citation type="submission" date="2022-08" db="EMBL/GenBank/DDBJ databases">
        <title>Paenibacillus endoradicis sp. nov., Paenibacillus radicibacter sp. nov and Paenibacillus pararadicis sp. nov., three cold-adapted plant growth-promoting bacteria isolated from root of Larix gmelinii in Great Khingan.</title>
        <authorList>
            <person name="Xue H."/>
        </authorList>
    </citation>
    <scope>NUCLEOTIDE SEQUENCE [LARGE SCALE GENOMIC DNA]</scope>
    <source>
        <strain evidence="12 13">N5-1-1-5</strain>
    </source>
</reference>
<feature type="binding site" evidence="9">
    <location>
        <position position="165"/>
    </location>
    <ligand>
        <name>alpha-D-glucose 1-phosphate</name>
        <dbReference type="ChEBI" id="CHEBI:58601"/>
    </ligand>
</feature>
<comment type="similarity">
    <text evidence="1 9">Belongs to the bacterial/plant glucose-1-phosphate adenylyltransferase family.</text>
</comment>
<dbReference type="HAMAP" id="MF_00624">
    <property type="entry name" value="GlgC"/>
    <property type="match status" value="1"/>
</dbReference>
<evidence type="ECO:0000256" key="6">
    <source>
        <dbReference type="ARBA" id="ARBA00022840"/>
    </source>
</evidence>
<feature type="binding site" evidence="9">
    <location>
        <position position="191"/>
    </location>
    <ligand>
        <name>alpha-D-glucose 1-phosphate</name>
        <dbReference type="ChEBI" id="CHEBI:58601"/>
    </ligand>
</feature>
<dbReference type="EMBL" id="JANQBD010000001">
    <property type="protein sequence ID" value="MCR8630055.1"/>
    <property type="molecule type" value="Genomic_DNA"/>
</dbReference>
<gene>
    <name evidence="9" type="primary">glgC</name>
    <name evidence="12" type="ORF">NV381_02455</name>
</gene>
<dbReference type="Gene3D" id="3.90.550.10">
    <property type="entry name" value="Spore Coat Polysaccharide Biosynthesis Protein SpsA, Chain A"/>
    <property type="match status" value="1"/>
</dbReference>
<dbReference type="RefSeq" id="WP_258211710.1">
    <property type="nucleotide sequence ID" value="NZ_JANQBD010000001.1"/>
</dbReference>
<accession>A0ABT1YA35</accession>
<dbReference type="InterPro" id="IPR056818">
    <property type="entry name" value="GlmU/GlgC-like_hexapep"/>
</dbReference>
<comment type="pathway">
    <text evidence="9">Glycan biosynthesis; glycogen biosynthesis.</text>
</comment>
<feature type="binding site" evidence="9">
    <location>
        <position position="100"/>
    </location>
    <ligand>
        <name>alpha-D-glucose 1-phosphate</name>
        <dbReference type="ChEBI" id="CHEBI:58601"/>
    </ligand>
</feature>
<keyword evidence="4 9" id="KW-0548">Nucleotidyltransferase</keyword>
<dbReference type="PANTHER" id="PTHR43523:SF2">
    <property type="entry name" value="GLUCOSE-1-PHOSPHATE ADENYLYLTRANSFERASE"/>
    <property type="match status" value="1"/>
</dbReference>
<keyword evidence="2 9" id="KW-0321">Glycogen metabolism</keyword>
<dbReference type="EC" id="2.7.7.27" evidence="9"/>
<dbReference type="CDD" id="cd02508">
    <property type="entry name" value="ADP_Glucose_PP"/>
    <property type="match status" value="1"/>
</dbReference>
<evidence type="ECO:0000313" key="13">
    <source>
        <dbReference type="Proteomes" id="UP001300012"/>
    </source>
</evidence>
<dbReference type="SUPFAM" id="SSF53448">
    <property type="entry name" value="Nucleotide-diphospho-sugar transferases"/>
    <property type="match status" value="1"/>
</dbReference>
<dbReference type="PANTHER" id="PTHR43523">
    <property type="entry name" value="GLUCOSE-1-PHOSPHATE ADENYLYLTRANSFERASE-RELATED"/>
    <property type="match status" value="1"/>
</dbReference>
<name>A0ABT1YA35_9BACL</name>
<dbReference type="NCBIfam" id="TIGR02091">
    <property type="entry name" value="glgC"/>
    <property type="match status" value="1"/>
</dbReference>
<protein>
    <recommendedName>
        <fullName evidence="9">Glucose-1-phosphate adenylyltransferase</fullName>
        <ecNumber evidence="9">2.7.7.27</ecNumber>
    </recommendedName>
    <alternativeName>
        <fullName evidence="9">ADP-glucose pyrophosphorylase</fullName>
        <shortName evidence="9">ADPGlc PPase</shortName>
    </alternativeName>
    <alternativeName>
        <fullName evidence="9">ADP-glucose synthase</fullName>
    </alternativeName>
</protein>
<feature type="domain" description="Glucose-1-phosphate adenylyltransferase/Bifunctional protein GlmU-like C-terminal hexapeptide" evidence="11">
    <location>
        <begin position="290"/>
        <end position="365"/>
    </location>
</feature>
<evidence type="ECO:0000259" key="10">
    <source>
        <dbReference type="Pfam" id="PF00483"/>
    </source>
</evidence>
<evidence type="ECO:0000313" key="12">
    <source>
        <dbReference type="EMBL" id="MCR8630055.1"/>
    </source>
</evidence>
<evidence type="ECO:0000256" key="9">
    <source>
        <dbReference type="HAMAP-Rule" id="MF_00624"/>
    </source>
</evidence>
<dbReference type="GO" id="GO:0008878">
    <property type="term" value="F:glucose-1-phosphate adenylyltransferase activity"/>
    <property type="evidence" value="ECO:0007669"/>
    <property type="project" value="UniProtKB-EC"/>
</dbReference>
<evidence type="ECO:0000256" key="4">
    <source>
        <dbReference type="ARBA" id="ARBA00022695"/>
    </source>
</evidence>
<dbReference type="Proteomes" id="UP001300012">
    <property type="component" value="Unassembled WGS sequence"/>
</dbReference>
<evidence type="ECO:0000256" key="3">
    <source>
        <dbReference type="ARBA" id="ARBA00022679"/>
    </source>
</evidence>
<dbReference type="InterPro" id="IPR011004">
    <property type="entry name" value="Trimer_LpxA-like_sf"/>
</dbReference>
<evidence type="ECO:0000256" key="1">
    <source>
        <dbReference type="ARBA" id="ARBA00010443"/>
    </source>
</evidence>
<feature type="site" description="Could play a key role in the communication between the regulatory and the substrate sites" evidence="9">
    <location>
        <position position="99"/>
    </location>
</feature>
<dbReference type="PROSITE" id="PS00809">
    <property type="entry name" value="ADP_GLC_PYROPHOSPH_2"/>
    <property type="match status" value="1"/>
</dbReference>
<keyword evidence="8 9" id="KW-0119">Carbohydrate metabolism</keyword>
<keyword evidence="13" id="KW-1185">Reference proteome</keyword>
<dbReference type="InterPro" id="IPR029044">
    <property type="entry name" value="Nucleotide-diphossugar_trans"/>
</dbReference>
<evidence type="ECO:0000259" key="11">
    <source>
        <dbReference type="Pfam" id="PF24894"/>
    </source>
</evidence>
<keyword evidence="5 9" id="KW-0547">Nucleotide-binding</keyword>
<keyword evidence="3 9" id="KW-0808">Transferase</keyword>
<evidence type="ECO:0000256" key="5">
    <source>
        <dbReference type="ARBA" id="ARBA00022741"/>
    </source>
</evidence>
<dbReference type="SUPFAM" id="SSF51161">
    <property type="entry name" value="Trimeric LpxA-like enzymes"/>
    <property type="match status" value="1"/>
</dbReference>
<dbReference type="Pfam" id="PF00483">
    <property type="entry name" value="NTP_transferase"/>
    <property type="match status" value="1"/>
</dbReference>
<sequence length="386" mass="43139">MQKLECVAMLLAGGEGKRLRHLTTKLAKPAVPFGGKYRIIDFTLSNCCNSGFHTVGVLTQYQPLVLNSYIGIGSSWDLDRKNGGVTVLPPYVEQNGGRWYKGTANAIYQNISYLEQYDPSYVLVISGDHIYKMNYASMLQKHKEADADATIAVIEVPIEEASRFGIMNVDNNDRIIDFEEKPTIPKHNLASMGVYIFNWKSLKKHLITDEQNPDSSNDFGKDIIPAMLESSEHLLAYRFNDYWKDVGTIDSLWEAHMDLLSDDPPFTLHDSKWRIYTKNPHQPPQYIAKTAKTSQSLINEGCQVFGEVDHSVLFYGVHVGERSLIKDSIIMPHVQIGRNVTIHRAIISPGTIIGDGVQIGNAEESSEITLVGENQIISSTIEGAHV</sequence>
<evidence type="ECO:0000256" key="2">
    <source>
        <dbReference type="ARBA" id="ARBA00022600"/>
    </source>
</evidence>
<dbReference type="CDD" id="cd04651">
    <property type="entry name" value="LbH_G1P_AT_C"/>
    <property type="match status" value="1"/>
</dbReference>
<dbReference type="Pfam" id="PF24894">
    <property type="entry name" value="Hexapep_GlmU"/>
    <property type="match status" value="1"/>
</dbReference>
<feature type="binding site" evidence="9">
    <location>
        <begin position="180"/>
        <end position="181"/>
    </location>
    <ligand>
        <name>alpha-D-glucose 1-phosphate</name>
        <dbReference type="ChEBI" id="CHEBI:58601"/>
    </ligand>
</feature>
<dbReference type="InterPro" id="IPR005836">
    <property type="entry name" value="ADP_Glu_pyroP_CS"/>
</dbReference>
<comment type="subunit">
    <text evidence="9">Homotetramer.</text>
</comment>
<keyword evidence="7 9" id="KW-0320">Glycogen biosynthesis</keyword>
<comment type="caution">
    <text evidence="12">The sequence shown here is derived from an EMBL/GenBank/DDBJ whole genome shotgun (WGS) entry which is preliminary data.</text>
</comment>
<keyword evidence="6 9" id="KW-0067">ATP-binding</keyword>
<dbReference type="Gene3D" id="2.160.10.10">
    <property type="entry name" value="Hexapeptide repeat proteins"/>
    <property type="match status" value="1"/>
</dbReference>
<comment type="function">
    <text evidence="9">Involved in the biosynthesis of ADP-glucose, a building block required for the elongation reactions to produce glycogen. Catalyzes the reaction between ATP and alpha-D-glucose 1-phosphate (G1P) to produce pyrophosphate and ADP-Glc.</text>
</comment>
<feature type="site" description="Could play a key role in the communication between the regulatory and the substrate sites" evidence="9">
    <location>
        <position position="60"/>
    </location>
</feature>
<evidence type="ECO:0000256" key="7">
    <source>
        <dbReference type="ARBA" id="ARBA00023056"/>
    </source>
</evidence>
<dbReference type="InterPro" id="IPR011831">
    <property type="entry name" value="ADP-Glc_PPase"/>
</dbReference>